<proteinExistence type="predicted"/>
<dbReference type="EMBL" id="CM044704">
    <property type="protein sequence ID" value="KAI5665971.1"/>
    <property type="molecule type" value="Genomic_DNA"/>
</dbReference>
<evidence type="ECO:0000313" key="2">
    <source>
        <dbReference type="Proteomes" id="UP001060085"/>
    </source>
</evidence>
<accession>A0ACC0B145</accession>
<comment type="caution">
    <text evidence="1">The sequence shown here is derived from an EMBL/GenBank/DDBJ whole genome shotgun (WGS) entry which is preliminary data.</text>
</comment>
<sequence>MEAAAGSNNMMMIGGSPAGISTTSKCGAAIGKSPTRLQKHAPAALRLDEITTARNLESCLTSAACVIPLLSPLVLSPPLPQDQAEQRSTCITGGGGNVNCLQQGRIEQSVSTVGGGWQHPAAGAFVEPSTLFAFFQTQCSLQVQPTPTH</sequence>
<reference evidence="2" key="1">
    <citation type="journal article" date="2023" name="Nat. Plants">
        <title>Single-cell RNA sequencing provides a high-resolution roadmap for understanding the multicellular compartmentation of specialized metabolism.</title>
        <authorList>
            <person name="Sun S."/>
            <person name="Shen X."/>
            <person name="Li Y."/>
            <person name="Li Y."/>
            <person name="Wang S."/>
            <person name="Li R."/>
            <person name="Zhang H."/>
            <person name="Shen G."/>
            <person name="Guo B."/>
            <person name="Wei J."/>
            <person name="Xu J."/>
            <person name="St-Pierre B."/>
            <person name="Chen S."/>
            <person name="Sun C."/>
        </authorList>
    </citation>
    <scope>NUCLEOTIDE SEQUENCE [LARGE SCALE GENOMIC DNA]</scope>
</reference>
<protein>
    <submittedName>
        <fullName evidence="1">Uncharacterized protein</fullName>
    </submittedName>
</protein>
<keyword evidence="2" id="KW-1185">Reference proteome</keyword>
<name>A0ACC0B145_CATRO</name>
<gene>
    <name evidence="1" type="ORF">M9H77_15824</name>
</gene>
<evidence type="ECO:0000313" key="1">
    <source>
        <dbReference type="EMBL" id="KAI5665971.1"/>
    </source>
</evidence>
<organism evidence="1 2">
    <name type="scientific">Catharanthus roseus</name>
    <name type="common">Madagascar periwinkle</name>
    <name type="synonym">Vinca rosea</name>
    <dbReference type="NCBI Taxonomy" id="4058"/>
    <lineage>
        <taxon>Eukaryota</taxon>
        <taxon>Viridiplantae</taxon>
        <taxon>Streptophyta</taxon>
        <taxon>Embryophyta</taxon>
        <taxon>Tracheophyta</taxon>
        <taxon>Spermatophyta</taxon>
        <taxon>Magnoliopsida</taxon>
        <taxon>eudicotyledons</taxon>
        <taxon>Gunneridae</taxon>
        <taxon>Pentapetalae</taxon>
        <taxon>asterids</taxon>
        <taxon>lamiids</taxon>
        <taxon>Gentianales</taxon>
        <taxon>Apocynaceae</taxon>
        <taxon>Rauvolfioideae</taxon>
        <taxon>Vinceae</taxon>
        <taxon>Catharanthinae</taxon>
        <taxon>Catharanthus</taxon>
    </lineage>
</organism>
<dbReference type="Proteomes" id="UP001060085">
    <property type="component" value="Linkage Group LG04"/>
</dbReference>